<gene>
    <name evidence="10" type="ORF">CDCA_CDCA01G0380</name>
</gene>
<keyword evidence="11" id="KW-1185">Reference proteome</keyword>
<evidence type="ECO:0000256" key="8">
    <source>
        <dbReference type="PROSITE-ProRule" id="PRU00282"/>
    </source>
</evidence>
<keyword evidence="4 8" id="KW-0812">Transmembrane</keyword>
<evidence type="ECO:0000313" key="10">
    <source>
        <dbReference type="EMBL" id="KAK4534355.1"/>
    </source>
</evidence>
<reference evidence="10 11" key="1">
    <citation type="submission" date="2022-07" db="EMBL/GenBank/DDBJ databases">
        <title>Genome-wide signatures of adaptation to extreme environments.</title>
        <authorList>
            <person name="Cho C.H."/>
            <person name="Yoon H.S."/>
        </authorList>
    </citation>
    <scope>NUCLEOTIDE SEQUENCE [LARGE SCALE GENOMIC DNA]</scope>
    <source>
        <strain evidence="10 11">DBV 063 E5</strain>
    </source>
</reference>
<evidence type="ECO:0008006" key="12">
    <source>
        <dbReference type="Google" id="ProtNLM"/>
    </source>
</evidence>
<dbReference type="PANTHER" id="PTHR45667">
    <property type="entry name" value="S-ADENOSYLMETHIONINE MITOCHONDRIAL CARRIER PROTEIN"/>
    <property type="match status" value="1"/>
</dbReference>
<dbReference type="PROSITE" id="PS50920">
    <property type="entry name" value="SOLCAR"/>
    <property type="match status" value="3"/>
</dbReference>
<keyword evidence="7 8" id="KW-0472">Membrane</keyword>
<evidence type="ECO:0000256" key="6">
    <source>
        <dbReference type="ARBA" id="ARBA00022989"/>
    </source>
</evidence>
<dbReference type="Pfam" id="PF00153">
    <property type="entry name" value="Mito_carr"/>
    <property type="match status" value="3"/>
</dbReference>
<dbReference type="InterPro" id="IPR023395">
    <property type="entry name" value="MCP_dom_sf"/>
</dbReference>
<dbReference type="InterPro" id="IPR002067">
    <property type="entry name" value="MCP"/>
</dbReference>
<evidence type="ECO:0000256" key="5">
    <source>
        <dbReference type="ARBA" id="ARBA00022737"/>
    </source>
</evidence>
<evidence type="ECO:0000256" key="7">
    <source>
        <dbReference type="ARBA" id="ARBA00023136"/>
    </source>
</evidence>
<keyword evidence="6" id="KW-1133">Transmembrane helix</keyword>
<evidence type="ECO:0000256" key="4">
    <source>
        <dbReference type="ARBA" id="ARBA00022692"/>
    </source>
</evidence>
<feature type="repeat" description="Solcar" evidence="8">
    <location>
        <begin position="312"/>
        <end position="393"/>
    </location>
</feature>
<feature type="repeat" description="Solcar" evidence="8">
    <location>
        <begin position="202"/>
        <end position="285"/>
    </location>
</feature>
<accession>A0AAV9IQJ7</accession>
<evidence type="ECO:0000256" key="2">
    <source>
        <dbReference type="ARBA" id="ARBA00006375"/>
    </source>
</evidence>
<dbReference type="EMBL" id="JANCYW010000001">
    <property type="protein sequence ID" value="KAK4534355.1"/>
    <property type="molecule type" value="Genomic_DNA"/>
</dbReference>
<dbReference type="GO" id="GO:0016020">
    <property type="term" value="C:membrane"/>
    <property type="evidence" value="ECO:0007669"/>
    <property type="project" value="UniProtKB-SubCell"/>
</dbReference>
<dbReference type="PRINTS" id="PR00926">
    <property type="entry name" value="MITOCARRIER"/>
</dbReference>
<evidence type="ECO:0000256" key="9">
    <source>
        <dbReference type="RuleBase" id="RU000488"/>
    </source>
</evidence>
<keyword evidence="3 9" id="KW-0813">Transport</keyword>
<sequence>MQTDSVPVLQTSAHHLHLRRIRRNRWTVECEKMRGRGEKSHKLALTTALAAVSPEPRFSQLAKRLRLLSVQFSSWFSAAPSHRSDAHVSRIASERETGTAAPWMNFVAGVVATLVTRVALTPFDVVKTNLQYIKGQPGLPTLLPYRVGWVMRDIARRNGPAGFWSGLPAALLGGAPAQALYMTVYSACKVRLGASHPDASRGALLRVAAAAALADAMVALVRVPPEVVKQQLQTGQHRNTWAAVRALAQRPLHRGGFYQGFWAQVWRDVPFAVTLFVAYELLNRQAASRAARAQHTAQVGTDALAPPPSSSPVAWTSGAAGAIAALCTMPMDVARTRLMTRPPDEYRGVWHAMQRIAREDGVATLFAGTIPRILYKIPSASIFLTSFEATRTMLLRHHQRCNAGDATERYSPASVAQ</sequence>
<dbReference type="AlphaFoldDB" id="A0AAV9IQJ7"/>
<name>A0AAV9IQJ7_CYACA</name>
<dbReference type="SUPFAM" id="SSF103506">
    <property type="entry name" value="Mitochondrial carrier"/>
    <property type="match status" value="1"/>
</dbReference>
<comment type="caution">
    <text evidence="10">The sequence shown here is derived from an EMBL/GenBank/DDBJ whole genome shotgun (WGS) entry which is preliminary data.</text>
</comment>
<evidence type="ECO:0000256" key="1">
    <source>
        <dbReference type="ARBA" id="ARBA00004141"/>
    </source>
</evidence>
<comment type="similarity">
    <text evidence="2 9">Belongs to the mitochondrial carrier (TC 2.A.29) family.</text>
</comment>
<organism evidence="10 11">
    <name type="scientific">Cyanidium caldarium</name>
    <name type="common">Red alga</name>
    <dbReference type="NCBI Taxonomy" id="2771"/>
    <lineage>
        <taxon>Eukaryota</taxon>
        <taxon>Rhodophyta</taxon>
        <taxon>Bangiophyceae</taxon>
        <taxon>Cyanidiales</taxon>
        <taxon>Cyanidiaceae</taxon>
        <taxon>Cyanidium</taxon>
    </lineage>
</organism>
<proteinExistence type="inferred from homology"/>
<protein>
    <recommendedName>
        <fullName evidence="12">Mitochondrial carrier protein</fullName>
    </recommendedName>
</protein>
<dbReference type="InterPro" id="IPR018108">
    <property type="entry name" value="MCP_transmembrane"/>
</dbReference>
<dbReference type="GO" id="GO:0055085">
    <property type="term" value="P:transmembrane transport"/>
    <property type="evidence" value="ECO:0007669"/>
    <property type="project" value="InterPro"/>
</dbReference>
<keyword evidence="5" id="KW-0677">Repeat</keyword>
<dbReference type="Proteomes" id="UP001301350">
    <property type="component" value="Unassembled WGS sequence"/>
</dbReference>
<evidence type="ECO:0000256" key="3">
    <source>
        <dbReference type="ARBA" id="ARBA00022448"/>
    </source>
</evidence>
<feature type="repeat" description="Solcar" evidence="8">
    <location>
        <begin position="100"/>
        <end position="191"/>
    </location>
</feature>
<comment type="subcellular location">
    <subcellularLocation>
        <location evidence="1">Membrane</location>
        <topology evidence="1">Multi-pass membrane protein</topology>
    </subcellularLocation>
</comment>
<evidence type="ECO:0000313" key="11">
    <source>
        <dbReference type="Proteomes" id="UP001301350"/>
    </source>
</evidence>
<dbReference type="Gene3D" id="1.50.40.10">
    <property type="entry name" value="Mitochondrial carrier domain"/>
    <property type="match status" value="2"/>
</dbReference>